<protein>
    <submittedName>
        <fullName evidence="1">Uncharacterized protein</fullName>
    </submittedName>
</protein>
<reference evidence="2" key="1">
    <citation type="submission" date="2006-01" db="EMBL/GenBank/DDBJ databases">
        <title>Complete sequence of Novosphingobium aromaticivorans DSM 12444.</title>
        <authorList>
            <consortium name="US DOE Joint Genome Institute"/>
            <person name="Copeland A."/>
            <person name="Lucas S."/>
            <person name="Lapidus A."/>
            <person name="Barry K."/>
            <person name="Detter J.C."/>
            <person name="Glavina T."/>
            <person name="Hammon N."/>
            <person name="Israni S."/>
            <person name="Pitluck S."/>
            <person name="Chain P."/>
            <person name="Malfatti S."/>
            <person name="Shin M."/>
            <person name="Vergez L."/>
            <person name="Schmutz J."/>
            <person name="Larimer F."/>
            <person name="Land M."/>
            <person name="Kyrpides N."/>
            <person name="Ivanova N."/>
            <person name="Fredrickson J."/>
            <person name="Balkwill D."/>
            <person name="Romine M.F."/>
            <person name="Richardson P."/>
        </authorList>
    </citation>
    <scope>NUCLEOTIDE SEQUENCE [LARGE SCALE GENOMIC DNA]</scope>
    <source>
        <strain evidence="2">ATCC 700278 / DSM 12444 / CCUG 56034 / CIP 105152 / NBRC 16084 / F199</strain>
    </source>
</reference>
<name>Q2G3W9_NOVAD</name>
<evidence type="ECO:0000313" key="1">
    <source>
        <dbReference type="EMBL" id="ABD27454.1"/>
    </source>
</evidence>
<gene>
    <name evidence="1" type="ordered locus">Saro_3019</name>
</gene>
<dbReference type="AlphaFoldDB" id="Q2G3W9"/>
<organism evidence="1 2">
    <name type="scientific">Novosphingobium aromaticivorans (strain ATCC 700278 / DSM 12444 / CCUG 56034 / CIP 105152 / NBRC 16084 / F199)</name>
    <dbReference type="NCBI Taxonomy" id="279238"/>
    <lineage>
        <taxon>Bacteria</taxon>
        <taxon>Pseudomonadati</taxon>
        <taxon>Pseudomonadota</taxon>
        <taxon>Alphaproteobacteria</taxon>
        <taxon>Sphingomonadales</taxon>
        <taxon>Sphingomonadaceae</taxon>
        <taxon>Novosphingobium</taxon>
    </lineage>
</organism>
<dbReference type="HOGENOM" id="CLU_2383264_0_0_5"/>
<dbReference type="EMBL" id="CP000248">
    <property type="protein sequence ID" value="ABD27454.1"/>
    <property type="molecule type" value="Genomic_DNA"/>
</dbReference>
<sequence length="94" mass="10719">MKTALMARLLDHVAAEPEMEAQHRWKRIERAANEFRRAYQFSPDLVRVSFPPMNAAEAERARGAAYHWSFHAHITNAKDAYRAEVAAINAAEVL</sequence>
<accession>Q2G3W9</accession>
<dbReference type="Proteomes" id="UP000009134">
    <property type="component" value="Chromosome"/>
</dbReference>
<keyword evidence="2" id="KW-1185">Reference proteome</keyword>
<dbReference type="KEGG" id="nar:Saro_3019"/>
<proteinExistence type="predicted"/>
<evidence type="ECO:0000313" key="2">
    <source>
        <dbReference type="Proteomes" id="UP000009134"/>
    </source>
</evidence>
<dbReference type="STRING" id="279238.Saro_3019"/>
<dbReference type="RefSeq" id="WP_011446658.1">
    <property type="nucleotide sequence ID" value="NC_007794.1"/>
</dbReference>